<feature type="domain" description="Radical SAM core" evidence="6">
    <location>
        <begin position="50"/>
        <end position="285"/>
    </location>
</feature>
<keyword evidence="3" id="KW-0479">Metal-binding</keyword>
<dbReference type="KEGG" id="spl:Spea_3339"/>
<evidence type="ECO:0000256" key="5">
    <source>
        <dbReference type="ARBA" id="ARBA00023014"/>
    </source>
</evidence>
<dbReference type="InterPro" id="IPR007197">
    <property type="entry name" value="rSAM"/>
</dbReference>
<dbReference type="SFLD" id="SFLDS00029">
    <property type="entry name" value="Radical_SAM"/>
    <property type="match status" value="1"/>
</dbReference>
<dbReference type="SFLD" id="SFLDG01065">
    <property type="entry name" value="anaerobic_coproporphyrinogen-I"/>
    <property type="match status" value="1"/>
</dbReference>
<dbReference type="OrthoDB" id="9808022at2"/>
<comment type="cofactor">
    <cofactor evidence="1">
        <name>[4Fe-4S] cluster</name>
        <dbReference type="ChEBI" id="CHEBI:49883"/>
    </cofactor>
</comment>
<dbReference type="HOGENOM" id="CLU_027579_4_0_6"/>
<dbReference type="GO" id="GO:0005737">
    <property type="term" value="C:cytoplasm"/>
    <property type="evidence" value="ECO:0007669"/>
    <property type="project" value="TreeGrafter"/>
</dbReference>
<name>A8H7W7_SHEPA</name>
<dbReference type="AlphaFoldDB" id="A8H7W7"/>
<keyword evidence="8" id="KW-1185">Reference proteome</keyword>
<dbReference type="InterPro" id="IPR034505">
    <property type="entry name" value="Coproporphyrinogen-III_oxidase"/>
</dbReference>
<dbReference type="RefSeq" id="WP_012156553.1">
    <property type="nucleotide sequence ID" value="NC_009901.1"/>
</dbReference>
<dbReference type="InterPro" id="IPR013785">
    <property type="entry name" value="Aldolase_TIM"/>
</dbReference>
<dbReference type="Gene3D" id="3.20.20.70">
    <property type="entry name" value="Aldolase class I"/>
    <property type="match status" value="1"/>
</dbReference>
<sequence length="479" mass="52853">MILTPSMTGIASPDPLQHAFKVKSAPHAGRSGSRPVFLEPQQWHQWWQQPSQATERALYIHIPFCRKRCTFCNFFENGTNPERISRYIKNLTQQLHIAADTPLAQSRGFNTVYVGGGTPTDISSDEVKQLGEAISRFPLVDNAEVTLEGRLNGFDDDKWHNATANGFNRFSFGVQSFDTQVRQAAGRFDDKDFLLNRLQQLSQHPSASIVIDLIFGLPGQTLDVWQQDLQAVIDSGVHGVDLYQLIGLSGTRIEHAREKGKILGTALSEFQADSQTRAKMYASGANHFEAQNWQRLSSCHWRRDSRERSVYNSLAKSGIEILPFGAGAGGSIHGHGCMNGRDLKKWHQAHDEVTSPNELIANDSIATEPMANAPVQVPGMLMSPNPSASLDAIFKRGLDGGKLNLSLLPSAMALHLSPLFSAWQNNGLAELVQDQLTLTLAGRFWNVNMQTGLFEFLAENPLTSETSSQQTHSVHAIAS</sequence>
<evidence type="ECO:0000256" key="4">
    <source>
        <dbReference type="ARBA" id="ARBA00023004"/>
    </source>
</evidence>
<dbReference type="PANTHER" id="PTHR13932">
    <property type="entry name" value="COPROPORPHYRINIGEN III OXIDASE"/>
    <property type="match status" value="1"/>
</dbReference>
<dbReference type="GO" id="GO:0051989">
    <property type="term" value="F:coproporphyrinogen dehydrogenase activity"/>
    <property type="evidence" value="ECO:0007669"/>
    <property type="project" value="UniProtKB-EC"/>
</dbReference>
<dbReference type="GO" id="GO:0006779">
    <property type="term" value="P:porphyrin-containing compound biosynthetic process"/>
    <property type="evidence" value="ECO:0007669"/>
    <property type="project" value="TreeGrafter"/>
</dbReference>
<dbReference type="Proteomes" id="UP000002608">
    <property type="component" value="Chromosome"/>
</dbReference>
<dbReference type="InterPro" id="IPR006638">
    <property type="entry name" value="Elp3/MiaA/NifB-like_rSAM"/>
</dbReference>
<dbReference type="CDD" id="cd01335">
    <property type="entry name" value="Radical_SAM"/>
    <property type="match status" value="1"/>
</dbReference>
<organism evidence="7 8">
    <name type="scientific">Shewanella pealeana (strain ATCC 700345 / ANG-SQ1)</name>
    <dbReference type="NCBI Taxonomy" id="398579"/>
    <lineage>
        <taxon>Bacteria</taxon>
        <taxon>Pseudomonadati</taxon>
        <taxon>Pseudomonadota</taxon>
        <taxon>Gammaproteobacteria</taxon>
        <taxon>Alteromonadales</taxon>
        <taxon>Shewanellaceae</taxon>
        <taxon>Shewanella</taxon>
    </lineage>
</organism>
<evidence type="ECO:0000256" key="3">
    <source>
        <dbReference type="ARBA" id="ARBA00022723"/>
    </source>
</evidence>
<protein>
    <submittedName>
        <fullName evidence="7">Coproporphyrinogen dehydrogenase</fullName>
        <ecNumber evidence="7">1.3.98.3</ecNumber>
    </submittedName>
</protein>
<keyword evidence="7" id="KW-0560">Oxidoreductase</keyword>
<dbReference type="SUPFAM" id="SSF102114">
    <property type="entry name" value="Radical SAM enzymes"/>
    <property type="match status" value="1"/>
</dbReference>
<dbReference type="SMART" id="SM00729">
    <property type="entry name" value="Elp3"/>
    <property type="match status" value="1"/>
</dbReference>
<dbReference type="PANTHER" id="PTHR13932:SF9">
    <property type="entry name" value="COPROPORPHYRINOGEN III OXIDASE"/>
    <property type="match status" value="1"/>
</dbReference>
<proteinExistence type="predicted"/>
<evidence type="ECO:0000313" key="8">
    <source>
        <dbReference type="Proteomes" id="UP000002608"/>
    </source>
</evidence>
<keyword evidence="4" id="KW-0408">Iron</keyword>
<evidence type="ECO:0000256" key="2">
    <source>
        <dbReference type="ARBA" id="ARBA00022691"/>
    </source>
</evidence>
<dbReference type="Pfam" id="PF04055">
    <property type="entry name" value="Radical_SAM"/>
    <property type="match status" value="1"/>
</dbReference>
<dbReference type="EMBL" id="CP000851">
    <property type="protein sequence ID" value="ABV88654.1"/>
    <property type="molecule type" value="Genomic_DNA"/>
</dbReference>
<dbReference type="GO" id="GO:0051539">
    <property type="term" value="F:4 iron, 4 sulfur cluster binding"/>
    <property type="evidence" value="ECO:0007669"/>
    <property type="project" value="TreeGrafter"/>
</dbReference>
<gene>
    <name evidence="7" type="ordered locus">Spea_3339</name>
</gene>
<dbReference type="GO" id="GO:0046872">
    <property type="term" value="F:metal ion binding"/>
    <property type="evidence" value="ECO:0007669"/>
    <property type="project" value="UniProtKB-KW"/>
</dbReference>
<keyword evidence="5" id="KW-0411">Iron-sulfur</keyword>
<keyword evidence="2" id="KW-0949">S-adenosyl-L-methionine</keyword>
<dbReference type="eggNOG" id="COG0635">
    <property type="taxonomic scope" value="Bacteria"/>
</dbReference>
<dbReference type="InterPro" id="IPR026332">
    <property type="entry name" value="HutW"/>
</dbReference>
<dbReference type="PROSITE" id="PS51918">
    <property type="entry name" value="RADICAL_SAM"/>
    <property type="match status" value="1"/>
</dbReference>
<evidence type="ECO:0000259" key="6">
    <source>
        <dbReference type="PROSITE" id="PS51918"/>
    </source>
</evidence>
<accession>A8H7W7</accession>
<dbReference type="SFLD" id="SFLDF00311">
    <property type="entry name" value="heme_degradation_proteins_(Hut"/>
    <property type="match status" value="1"/>
</dbReference>
<dbReference type="InterPro" id="IPR058240">
    <property type="entry name" value="rSAM_sf"/>
</dbReference>
<dbReference type="STRING" id="398579.Spea_3339"/>
<evidence type="ECO:0000313" key="7">
    <source>
        <dbReference type="EMBL" id="ABV88654.1"/>
    </source>
</evidence>
<reference evidence="7 8" key="1">
    <citation type="submission" date="2007-10" db="EMBL/GenBank/DDBJ databases">
        <title>Complete sequence of Shewanella pealeana ATCC 700345.</title>
        <authorList>
            <consortium name="US DOE Joint Genome Institute"/>
            <person name="Copeland A."/>
            <person name="Lucas S."/>
            <person name="Lapidus A."/>
            <person name="Barry K."/>
            <person name="Glavina del Rio T."/>
            <person name="Dalin E."/>
            <person name="Tice H."/>
            <person name="Pitluck S."/>
            <person name="Chertkov O."/>
            <person name="Brettin T."/>
            <person name="Bruce D."/>
            <person name="Detter J.C."/>
            <person name="Han C."/>
            <person name="Schmutz J."/>
            <person name="Larimer F."/>
            <person name="Land M."/>
            <person name="Hauser L."/>
            <person name="Kyrpides N."/>
            <person name="Kim E."/>
            <person name="Zhao J.-S.Z."/>
            <person name="Manno D."/>
            <person name="Hawari J."/>
            <person name="Richardson P."/>
        </authorList>
    </citation>
    <scope>NUCLEOTIDE SEQUENCE [LARGE SCALE GENOMIC DNA]</scope>
    <source>
        <strain evidence="8">ATCC 700345 / ANG-SQ1</strain>
    </source>
</reference>
<dbReference type="NCBIfam" id="TIGR04107">
    <property type="entry name" value="rSAM_HutW"/>
    <property type="match status" value="1"/>
</dbReference>
<evidence type="ECO:0000256" key="1">
    <source>
        <dbReference type="ARBA" id="ARBA00001966"/>
    </source>
</evidence>
<dbReference type="EC" id="1.3.98.3" evidence="7"/>